<dbReference type="Gene3D" id="3.90.1720.10">
    <property type="entry name" value="endopeptidase domain like (from Nostoc punctiforme)"/>
    <property type="match status" value="1"/>
</dbReference>
<dbReference type="Proteomes" id="UP000284407">
    <property type="component" value="Unassembled WGS sequence"/>
</dbReference>
<gene>
    <name evidence="1" type="ORF">C8N30_3355</name>
</gene>
<proteinExistence type="predicted"/>
<organism evidence="1 2">
    <name type="scientific">Sulfitobacter guttiformis</name>
    <dbReference type="NCBI Taxonomy" id="74349"/>
    <lineage>
        <taxon>Bacteria</taxon>
        <taxon>Pseudomonadati</taxon>
        <taxon>Pseudomonadota</taxon>
        <taxon>Alphaproteobacteria</taxon>
        <taxon>Rhodobacterales</taxon>
        <taxon>Roseobacteraceae</taxon>
        <taxon>Sulfitobacter</taxon>
    </lineage>
</organism>
<sequence>MDNLKTRIGTQIASYLEAPKSNYLQFASTTEDMLCRTLQPGDILLVEGNTRVSTAIKYLTHSTWSHSAFYVGDHHADGDLIEAHLENGVIRVPIAKYVSFNTRICRPVSLSDEEIGKVVNYVKRSIGRVYDLKHIWDLMRYLLPEPPVPARFRRRMIALGSGDPTRAICSTLIAEGFQSIGYPILPSIVAGPQAKEIFHIRHHSLFVPRDFDLSPYFRVVKPTIELGFDYKSMNWHGSTGSGGGD</sequence>
<comment type="caution">
    <text evidence="1">The sequence shown here is derived from an EMBL/GenBank/DDBJ whole genome shotgun (WGS) entry which is preliminary data.</text>
</comment>
<dbReference type="EMBL" id="RAQK01000002">
    <property type="protein sequence ID" value="RKE94237.1"/>
    <property type="molecule type" value="Genomic_DNA"/>
</dbReference>
<dbReference type="Pfam" id="PF05708">
    <property type="entry name" value="Peptidase_C92"/>
    <property type="match status" value="1"/>
</dbReference>
<evidence type="ECO:0000313" key="1">
    <source>
        <dbReference type="EMBL" id="RKE94237.1"/>
    </source>
</evidence>
<keyword evidence="2" id="KW-1185">Reference proteome</keyword>
<evidence type="ECO:0000313" key="2">
    <source>
        <dbReference type="Proteomes" id="UP000284407"/>
    </source>
</evidence>
<name>A0A420DJ47_9RHOB</name>
<dbReference type="InterPro" id="IPR024453">
    <property type="entry name" value="Peptidase_C92"/>
</dbReference>
<protein>
    <submittedName>
        <fullName evidence="1">Permuted papain-like amidase YaeF/Yiix C92 family enzyme</fullName>
    </submittedName>
</protein>
<dbReference type="InterPro" id="IPR038765">
    <property type="entry name" value="Papain-like_cys_pep_sf"/>
</dbReference>
<dbReference type="AlphaFoldDB" id="A0A420DJ47"/>
<accession>A0A420DJ47</accession>
<reference evidence="1 2" key="1">
    <citation type="submission" date="2018-09" db="EMBL/GenBank/DDBJ databases">
        <title>Genomic Encyclopedia of Archaeal and Bacterial Type Strains, Phase II (KMG-II): from individual species to whole genera.</title>
        <authorList>
            <person name="Goeker M."/>
        </authorList>
    </citation>
    <scope>NUCLEOTIDE SEQUENCE [LARGE SCALE GENOMIC DNA]</scope>
    <source>
        <strain evidence="1 2">DSM 11458</strain>
    </source>
</reference>
<dbReference type="OrthoDB" id="1550427at2"/>
<dbReference type="SUPFAM" id="SSF54001">
    <property type="entry name" value="Cysteine proteinases"/>
    <property type="match status" value="1"/>
</dbReference>